<comment type="caution">
    <text evidence="3">The sequence shown here is derived from an EMBL/GenBank/DDBJ whole genome shotgun (WGS) entry which is preliminary data.</text>
</comment>
<dbReference type="Gene3D" id="3.20.20.140">
    <property type="entry name" value="Metal-dependent hydrolases"/>
    <property type="match status" value="2"/>
</dbReference>
<evidence type="ECO:0000256" key="1">
    <source>
        <dbReference type="SAM" id="SignalP"/>
    </source>
</evidence>
<feature type="domain" description="Amidohydrolase-related" evidence="2">
    <location>
        <begin position="81"/>
        <end position="260"/>
    </location>
</feature>
<dbReference type="Gene3D" id="2.30.40.10">
    <property type="entry name" value="Urease, subunit C, domain 1"/>
    <property type="match status" value="2"/>
</dbReference>
<dbReference type="PANTHER" id="PTHR43135">
    <property type="entry name" value="ALPHA-D-RIBOSE 1-METHYLPHOSPHONATE 5-TRIPHOSPHATE DIPHOSPHATASE"/>
    <property type="match status" value="1"/>
</dbReference>
<dbReference type="SUPFAM" id="SSF51338">
    <property type="entry name" value="Composite domain of metallo-dependent hydrolases"/>
    <property type="match status" value="1"/>
</dbReference>
<proteinExistence type="predicted"/>
<dbReference type="Pfam" id="PF01979">
    <property type="entry name" value="Amidohydro_1"/>
    <property type="match status" value="2"/>
</dbReference>
<gene>
    <name evidence="3" type="ORF">PY091_01570</name>
</gene>
<keyword evidence="4" id="KW-1185">Reference proteome</keyword>
<feature type="chain" id="PRO_5045722309" evidence="1">
    <location>
        <begin position="22"/>
        <end position="494"/>
    </location>
</feature>
<dbReference type="InterPro" id="IPR006680">
    <property type="entry name" value="Amidohydro-rel"/>
</dbReference>
<evidence type="ECO:0000313" key="3">
    <source>
        <dbReference type="EMBL" id="MDF0705884.1"/>
    </source>
</evidence>
<evidence type="ECO:0000313" key="4">
    <source>
        <dbReference type="Proteomes" id="UP001217083"/>
    </source>
</evidence>
<dbReference type="PROSITE" id="PS51257">
    <property type="entry name" value="PROKAR_LIPOPROTEIN"/>
    <property type="match status" value="1"/>
</dbReference>
<dbReference type="RefSeq" id="WP_275647997.1">
    <property type="nucleotide sequence ID" value="NZ_JARFVA010000001.1"/>
</dbReference>
<dbReference type="InterPro" id="IPR032466">
    <property type="entry name" value="Metal_Hydrolase"/>
</dbReference>
<organism evidence="3 4">
    <name type="scientific">Flagellimonas okinawensis</name>
    <dbReference type="NCBI Taxonomy" id="3031324"/>
    <lineage>
        <taxon>Bacteria</taxon>
        <taxon>Pseudomonadati</taxon>
        <taxon>Bacteroidota</taxon>
        <taxon>Flavobacteriia</taxon>
        <taxon>Flavobacteriales</taxon>
        <taxon>Flavobacteriaceae</taxon>
        <taxon>Flagellimonas</taxon>
    </lineage>
</organism>
<sequence>MNKSLISLLTTLLLFSCNAPKVDIAIVNGLVIKNADIVSPLSQDVSSNNFIVLDGDSIAYIGQQEPHVKGTFTTLDAKGKFIIPGLIDSHVHITGTDALSEEEEIQNPEIVAHYKNQLPKSYLYFGYTTIIDLGTAHPDRLQDFLEAEIKPDLFYVGGGAVIGNGYGLTNWSDEVPNFIYQENEAYPIPEEYQKENHTPKAVAKRVGESGAIALKTYYEPGFDPTIPSFPTPTFELMADIKKEAHRNNLTLVVHGNSLEAHDFLGQANVDVIAHGLWNWGKYSLGDSLTIPKEIQKVLDTEIENQVGYMPTLQVINGLKILTNASFLNSPELDHVLPQDLITYYKEHSETMYANIFGDAPKEIIETNFTRISDQGKINLMYMYKNGGNILFGTDSPSSPTYGNPPGYNGYLEMMEMADAGLPLNKILSMATIENAKAFRLDDKYGSVEEGKRANLLVLNKNPLLDITAYNDISHVIINGKPINRETLSAAGRKD</sequence>
<dbReference type="PANTHER" id="PTHR43135:SF3">
    <property type="entry name" value="ALPHA-D-RIBOSE 1-METHYLPHOSPHONATE 5-TRIPHOSPHATE DIPHOSPHATASE"/>
    <property type="match status" value="1"/>
</dbReference>
<dbReference type="SUPFAM" id="SSF51556">
    <property type="entry name" value="Metallo-dependent hydrolases"/>
    <property type="match status" value="1"/>
</dbReference>
<feature type="signal peptide" evidence="1">
    <location>
        <begin position="1"/>
        <end position="21"/>
    </location>
</feature>
<dbReference type="Proteomes" id="UP001217083">
    <property type="component" value="Unassembled WGS sequence"/>
</dbReference>
<evidence type="ECO:0000259" key="2">
    <source>
        <dbReference type="Pfam" id="PF01979"/>
    </source>
</evidence>
<keyword evidence="1" id="KW-0732">Signal</keyword>
<reference evidence="3 4" key="1">
    <citation type="submission" date="2023-03" db="EMBL/GenBank/DDBJ databases">
        <title>Muricauda XX sp. nov. and Muricauda XXX sp. nov., two novel species isolated from Okinawa Trough.</title>
        <authorList>
            <person name="Cao W."/>
            <person name="Deng X."/>
        </authorList>
    </citation>
    <scope>NUCLEOTIDE SEQUENCE [LARGE SCALE GENOMIC DNA]</scope>
    <source>
        <strain evidence="3 4">81s02</strain>
    </source>
</reference>
<dbReference type="InterPro" id="IPR051781">
    <property type="entry name" value="Metallo-dep_Hydrolase"/>
</dbReference>
<feature type="domain" description="Amidohydrolase-related" evidence="2">
    <location>
        <begin position="372"/>
        <end position="481"/>
    </location>
</feature>
<accession>A0ABT5XJ24</accession>
<protein>
    <submittedName>
        <fullName evidence="3">Amidohydrolase family protein</fullName>
    </submittedName>
</protein>
<name>A0ABT5XJ24_9FLAO</name>
<dbReference type="InterPro" id="IPR011059">
    <property type="entry name" value="Metal-dep_hydrolase_composite"/>
</dbReference>
<dbReference type="EMBL" id="JARFVA010000001">
    <property type="protein sequence ID" value="MDF0705884.1"/>
    <property type="molecule type" value="Genomic_DNA"/>
</dbReference>